<dbReference type="OrthoDB" id="8215804at2"/>
<feature type="transmembrane region" description="Helical" evidence="6">
    <location>
        <begin position="170"/>
        <end position="193"/>
    </location>
</feature>
<keyword evidence="3 6" id="KW-0812">Transmembrane</keyword>
<dbReference type="RefSeq" id="WP_144357891.1">
    <property type="nucleotide sequence ID" value="NZ_VMNH01000005.1"/>
</dbReference>
<dbReference type="PANTHER" id="PTHR31632:SF2">
    <property type="entry name" value="PLASMA MEMBRANE IRON PERMEASE"/>
    <property type="match status" value="1"/>
</dbReference>
<protein>
    <submittedName>
        <fullName evidence="8">FTR1 family iron permease</fullName>
    </submittedName>
</protein>
<feature type="transmembrane region" description="Helical" evidence="6">
    <location>
        <begin position="130"/>
        <end position="158"/>
    </location>
</feature>
<name>A0A557SH96_9GAMM</name>
<evidence type="ECO:0000256" key="3">
    <source>
        <dbReference type="ARBA" id="ARBA00022692"/>
    </source>
</evidence>
<keyword evidence="7" id="KW-0732">Signal</keyword>
<keyword evidence="5 6" id="KW-0472">Membrane</keyword>
<feature type="transmembrane region" description="Helical" evidence="6">
    <location>
        <begin position="205"/>
        <end position="223"/>
    </location>
</feature>
<dbReference type="GO" id="GO:0015093">
    <property type="term" value="F:ferrous iron transmembrane transporter activity"/>
    <property type="evidence" value="ECO:0007669"/>
    <property type="project" value="TreeGrafter"/>
</dbReference>
<dbReference type="AlphaFoldDB" id="A0A557SH96"/>
<accession>A0A557SH96</accession>
<gene>
    <name evidence="8" type="ORF">FHP88_04885</name>
</gene>
<comment type="subcellular location">
    <subcellularLocation>
        <location evidence="1">Membrane</location>
        <topology evidence="1">Multi-pass membrane protein</topology>
    </subcellularLocation>
</comment>
<feature type="transmembrane region" description="Helical" evidence="6">
    <location>
        <begin position="311"/>
        <end position="331"/>
    </location>
</feature>
<evidence type="ECO:0000256" key="7">
    <source>
        <dbReference type="SAM" id="SignalP"/>
    </source>
</evidence>
<evidence type="ECO:0000256" key="1">
    <source>
        <dbReference type="ARBA" id="ARBA00004141"/>
    </source>
</evidence>
<evidence type="ECO:0000256" key="4">
    <source>
        <dbReference type="ARBA" id="ARBA00022989"/>
    </source>
</evidence>
<dbReference type="GO" id="GO:0033573">
    <property type="term" value="C:high-affinity iron permease complex"/>
    <property type="evidence" value="ECO:0007669"/>
    <property type="project" value="InterPro"/>
</dbReference>
<dbReference type="Pfam" id="PF03239">
    <property type="entry name" value="FTR1"/>
    <property type="match status" value="1"/>
</dbReference>
<feature type="chain" id="PRO_5022095135" evidence="7">
    <location>
        <begin position="20"/>
        <end position="396"/>
    </location>
</feature>
<proteinExistence type="inferred from homology"/>
<organism evidence="8 9">
    <name type="scientific">Sedimenticola selenatireducens</name>
    <dbReference type="NCBI Taxonomy" id="191960"/>
    <lineage>
        <taxon>Bacteria</taxon>
        <taxon>Pseudomonadati</taxon>
        <taxon>Pseudomonadota</taxon>
        <taxon>Gammaproteobacteria</taxon>
        <taxon>Chromatiales</taxon>
        <taxon>Sedimenticolaceae</taxon>
        <taxon>Sedimenticola</taxon>
    </lineage>
</organism>
<evidence type="ECO:0000256" key="6">
    <source>
        <dbReference type="SAM" id="Phobius"/>
    </source>
</evidence>
<evidence type="ECO:0000313" key="8">
    <source>
        <dbReference type="EMBL" id="TVO76761.1"/>
    </source>
</evidence>
<feature type="transmembrane region" description="Helical" evidence="6">
    <location>
        <begin position="243"/>
        <end position="260"/>
    </location>
</feature>
<evidence type="ECO:0000256" key="5">
    <source>
        <dbReference type="ARBA" id="ARBA00023136"/>
    </source>
</evidence>
<comment type="caution">
    <text evidence="8">The sequence shown here is derived from an EMBL/GenBank/DDBJ whole genome shotgun (WGS) entry which is preliminary data.</text>
</comment>
<keyword evidence="9" id="KW-1185">Reference proteome</keyword>
<dbReference type="EMBL" id="VMNH01000005">
    <property type="protein sequence ID" value="TVO76761.1"/>
    <property type="molecule type" value="Genomic_DNA"/>
</dbReference>
<sequence length="396" mass="43293">MQRLIGIILLTWLSFSVTAATDARVDFKVVVGQLIEEGDRLLAAYSPEREEDTADAFSALYFDVFEGSGMELAIGMRDPALKSELEAYFSRIIGLASQSRPTDQIAVAWLTLREALEGVAQAQKPKDAGFWGLFVQAFLILLREGFEAILVITALVAYLRRQSAADKVRVIYQGVVLALVASLLTAWLITMVFQISGAGQEALEGLTMLFAAVVLFYVSYWLISKSEAARWQAFINSQINQALSRGSTFALGLAAFLAVYREGAETVLFYQALAGQADSQWQPLIVGFGLATVSLLLLYKAMQAASFKLPLGLFFSVTAALLYYLAVSFAGNGVLELQEAGWVGITPIEGGLTITWLGLYPSMESVAAQLLLVIPLPFALLWWWSKRRQQLSGAVV</sequence>
<dbReference type="InterPro" id="IPR004923">
    <property type="entry name" value="FTR1/Fip1/EfeU"/>
</dbReference>
<dbReference type="PANTHER" id="PTHR31632">
    <property type="entry name" value="IRON TRANSPORTER FTH1"/>
    <property type="match status" value="1"/>
</dbReference>
<evidence type="ECO:0000256" key="2">
    <source>
        <dbReference type="ARBA" id="ARBA00008333"/>
    </source>
</evidence>
<evidence type="ECO:0000313" key="9">
    <source>
        <dbReference type="Proteomes" id="UP000316649"/>
    </source>
</evidence>
<dbReference type="Proteomes" id="UP000316649">
    <property type="component" value="Unassembled WGS sequence"/>
</dbReference>
<feature type="transmembrane region" description="Helical" evidence="6">
    <location>
        <begin position="366"/>
        <end position="384"/>
    </location>
</feature>
<keyword evidence="4 6" id="KW-1133">Transmembrane helix</keyword>
<reference evidence="8 9" key="1">
    <citation type="submission" date="2019-07" db="EMBL/GenBank/DDBJ databases">
        <title>The pathways for chlorine oxyanion respiration interact through the shared metabolite chlorate.</title>
        <authorList>
            <person name="Barnum T.P."/>
            <person name="Cheng Y."/>
            <person name="Hill K.A."/>
            <person name="Lucas L.N."/>
            <person name="Carlson H.K."/>
            <person name="Coates J.D."/>
        </authorList>
    </citation>
    <scope>NUCLEOTIDE SEQUENCE [LARGE SCALE GENOMIC DNA]</scope>
    <source>
        <strain evidence="8 9">BK-1</strain>
    </source>
</reference>
<comment type="similarity">
    <text evidence="2">Belongs to the oxidase-dependent Fe transporter (OFeT) (TC 9.A.10.1) family.</text>
</comment>
<feature type="transmembrane region" description="Helical" evidence="6">
    <location>
        <begin position="280"/>
        <end position="299"/>
    </location>
</feature>
<feature type="signal peptide" evidence="7">
    <location>
        <begin position="1"/>
        <end position="19"/>
    </location>
</feature>